<dbReference type="AlphaFoldDB" id="A0A5B7J744"/>
<dbReference type="Proteomes" id="UP000324222">
    <property type="component" value="Unassembled WGS sequence"/>
</dbReference>
<organism evidence="2 3">
    <name type="scientific">Portunus trituberculatus</name>
    <name type="common">Swimming crab</name>
    <name type="synonym">Neptunus trituberculatus</name>
    <dbReference type="NCBI Taxonomy" id="210409"/>
    <lineage>
        <taxon>Eukaryota</taxon>
        <taxon>Metazoa</taxon>
        <taxon>Ecdysozoa</taxon>
        <taxon>Arthropoda</taxon>
        <taxon>Crustacea</taxon>
        <taxon>Multicrustacea</taxon>
        <taxon>Malacostraca</taxon>
        <taxon>Eumalacostraca</taxon>
        <taxon>Eucarida</taxon>
        <taxon>Decapoda</taxon>
        <taxon>Pleocyemata</taxon>
        <taxon>Brachyura</taxon>
        <taxon>Eubrachyura</taxon>
        <taxon>Portunoidea</taxon>
        <taxon>Portunidae</taxon>
        <taxon>Portuninae</taxon>
        <taxon>Portunus</taxon>
    </lineage>
</organism>
<sequence length="62" mass="5799">MPTLSVCLSGGGDGMGGMAVYSWRVLAVGGSWSRRKTLAAVNAGGGSGGGGGGGASVQLLSA</sequence>
<keyword evidence="3" id="KW-1185">Reference proteome</keyword>
<feature type="compositionally biased region" description="Gly residues" evidence="1">
    <location>
        <begin position="43"/>
        <end position="55"/>
    </location>
</feature>
<accession>A0A5B7J744</accession>
<evidence type="ECO:0000313" key="2">
    <source>
        <dbReference type="EMBL" id="MPC91982.1"/>
    </source>
</evidence>
<gene>
    <name evidence="2" type="ORF">E2C01_087049</name>
</gene>
<evidence type="ECO:0000256" key="1">
    <source>
        <dbReference type="SAM" id="MobiDB-lite"/>
    </source>
</evidence>
<comment type="caution">
    <text evidence="2">The sequence shown here is derived from an EMBL/GenBank/DDBJ whole genome shotgun (WGS) entry which is preliminary data.</text>
</comment>
<name>A0A5B7J744_PORTR</name>
<dbReference type="EMBL" id="VSRR010089691">
    <property type="protein sequence ID" value="MPC91982.1"/>
    <property type="molecule type" value="Genomic_DNA"/>
</dbReference>
<proteinExistence type="predicted"/>
<evidence type="ECO:0000313" key="3">
    <source>
        <dbReference type="Proteomes" id="UP000324222"/>
    </source>
</evidence>
<feature type="region of interest" description="Disordered" evidence="1">
    <location>
        <begin position="43"/>
        <end position="62"/>
    </location>
</feature>
<protein>
    <submittedName>
        <fullName evidence="2">Uncharacterized protein</fullName>
    </submittedName>
</protein>
<reference evidence="2 3" key="1">
    <citation type="submission" date="2019-05" db="EMBL/GenBank/DDBJ databases">
        <title>Another draft genome of Portunus trituberculatus and its Hox gene families provides insights of decapod evolution.</title>
        <authorList>
            <person name="Jeong J.-H."/>
            <person name="Song I."/>
            <person name="Kim S."/>
            <person name="Choi T."/>
            <person name="Kim D."/>
            <person name="Ryu S."/>
            <person name="Kim W."/>
        </authorList>
    </citation>
    <scope>NUCLEOTIDE SEQUENCE [LARGE SCALE GENOMIC DNA]</scope>
    <source>
        <tissue evidence="2">Muscle</tissue>
    </source>
</reference>